<evidence type="ECO:0000313" key="3">
    <source>
        <dbReference type="EMBL" id="AFM11860.1"/>
    </source>
</evidence>
<dbReference type="KEGG" id="tpx:Turpa_1212"/>
<keyword evidence="4" id="KW-1185">Reference proteome</keyword>
<evidence type="ECO:0000313" key="4">
    <source>
        <dbReference type="Proteomes" id="UP000006048"/>
    </source>
</evidence>
<organism evidence="3 4">
    <name type="scientific">Turneriella parva (strain ATCC BAA-1111 / DSM 21527 / NCTC 11395 / H)</name>
    <name type="common">Leptospira parva</name>
    <dbReference type="NCBI Taxonomy" id="869212"/>
    <lineage>
        <taxon>Bacteria</taxon>
        <taxon>Pseudomonadati</taxon>
        <taxon>Spirochaetota</taxon>
        <taxon>Spirochaetia</taxon>
        <taxon>Leptospirales</taxon>
        <taxon>Leptospiraceae</taxon>
        <taxon>Turneriella</taxon>
    </lineage>
</organism>
<dbReference type="Proteomes" id="UP000006048">
    <property type="component" value="Chromosome"/>
</dbReference>
<dbReference type="RefSeq" id="WP_014802376.1">
    <property type="nucleotide sequence ID" value="NC_018020.1"/>
</dbReference>
<evidence type="ECO:0000256" key="2">
    <source>
        <dbReference type="SAM" id="Phobius"/>
    </source>
</evidence>
<keyword evidence="2" id="KW-1133">Transmembrane helix</keyword>
<feature type="transmembrane region" description="Helical" evidence="2">
    <location>
        <begin position="20"/>
        <end position="38"/>
    </location>
</feature>
<evidence type="ECO:0000256" key="1">
    <source>
        <dbReference type="SAM" id="MobiDB-lite"/>
    </source>
</evidence>
<dbReference type="HOGENOM" id="CLU_527788_0_0_12"/>
<protein>
    <submittedName>
        <fullName evidence="3">Uncharacterized protein</fullName>
    </submittedName>
</protein>
<feature type="region of interest" description="Disordered" evidence="1">
    <location>
        <begin position="61"/>
        <end position="141"/>
    </location>
</feature>
<proteinExistence type="predicted"/>
<dbReference type="PATRIC" id="fig|869212.3.peg.1198"/>
<dbReference type="STRING" id="869212.Turpa_1212"/>
<gene>
    <name evidence="3" type="ordered locus">Turpa_1212</name>
</gene>
<name>I4B3K3_TURPD</name>
<sequence>MTNEILISFWAFVQRQRWALFLYLSALMHLSLFTHLAIKGTPVNELAICNQPLMQLSVQMMPQPPSQGQQEQKDDGGGFQNGPMADSGKNGQGDFAQEFGIPGGKWKEQLDRTEEGEELNDSYGSKDDSGSAVNPNVPEEYRKRKRDYRNIIAKDIFPTLKTIDKPFREEIKEAPQELEKMLDRNEVIENYRLWREGKSIPDKKRTKVALNTPRPGTAGALAFDESARRKYFDETLSDPKEQQLERFLKDYGNFDPNEGDLPRAIRDLYYENLQRVASSFHPDMTYLAIDYFHEALNKEEFLRRALDVVSKKKGTKYATEILFAVENIYEIQGRALKLLYEVKRHIAALPAKEKDNIRVKTLEKVVERYIPLAEKKGIRNERDALQHYYLKRTEVLDYLLENTPGGYRTKDATFAKAKVFWESSDPMNPASWPNAKRAVDLWRSIDQLSDNGDFVSSEAHAAMRDALQKFKVFASPEATQIRIALDKETFKIMQKKTERENRILWSSKKTTTAGKQ</sequence>
<dbReference type="EMBL" id="CP002959">
    <property type="protein sequence ID" value="AFM11860.1"/>
    <property type="molecule type" value="Genomic_DNA"/>
</dbReference>
<accession>I4B3K3</accession>
<dbReference type="OrthoDB" id="314553at2"/>
<keyword evidence="2" id="KW-0472">Membrane</keyword>
<keyword evidence="2" id="KW-0812">Transmembrane</keyword>
<feature type="compositionally biased region" description="Low complexity" evidence="1">
    <location>
        <begin position="61"/>
        <end position="70"/>
    </location>
</feature>
<dbReference type="AlphaFoldDB" id="I4B3K3"/>
<reference evidence="3 4" key="1">
    <citation type="submission" date="2012-06" db="EMBL/GenBank/DDBJ databases">
        <title>The complete chromosome of genome of Turneriella parva DSM 21527.</title>
        <authorList>
            <consortium name="US DOE Joint Genome Institute (JGI-PGF)"/>
            <person name="Lucas S."/>
            <person name="Han J."/>
            <person name="Lapidus A."/>
            <person name="Bruce D."/>
            <person name="Goodwin L."/>
            <person name="Pitluck S."/>
            <person name="Peters L."/>
            <person name="Kyrpides N."/>
            <person name="Mavromatis K."/>
            <person name="Ivanova N."/>
            <person name="Mikhailova N."/>
            <person name="Chertkov O."/>
            <person name="Detter J.C."/>
            <person name="Tapia R."/>
            <person name="Han C."/>
            <person name="Land M."/>
            <person name="Hauser L."/>
            <person name="Markowitz V."/>
            <person name="Cheng J.-F."/>
            <person name="Hugenholtz P."/>
            <person name="Woyke T."/>
            <person name="Wu D."/>
            <person name="Gronow S."/>
            <person name="Wellnitz S."/>
            <person name="Brambilla E."/>
            <person name="Klenk H.-P."/>
            <person name="Eisen J.A."/>
        </authorList>
    </citation>
    <scope>NUCLEOTIDE SEQUENCE [LARGE SCALE GENOMIC DNA]</scope>
    <source>
        <strain evidence="4">ATCC BAA-1111 / DSM 21527 / NCTC 11395 / H</strain>
    </source>
</reference>